<dbReference type="InterPro" id="IPR015883">
    <property type="entry name" value="Glyco_hydro_20_cat"/>
</dbReference>
<evidence type="ECO:0000259" key="10">
    <source>
        <dbReference type="Pfam" id="PF00728"/>
    </source>
</evidence>
<dbReference type="InterPro" id="IPR029018">
    <property type="entry name" value="Hex-like_dom2"/>
</dbReference>
<dbReference type="OrthoDB" id="428480at2759"/>
<feature type="chain" id="PRO_5040941662" description="beta-N-acetylhexosaminidase" evidence="9">
    <location>
        <begin position="18"/>
        <end position="515"/>
    </location>
</feature>
<evidence type="ECO:0000256" key="6">
    <source>
        <dbReference type="ARBA" id="ARBA00023180"/>
    </source>
</evidence>
<dbReference type="EMBL" id="BRXY01000426">
    <property type="protein sequence ID" value="GMH94085.1"/>
    <property type="molecule type" value="Genomic_DNA"/>
</dbReference>
<feature type="signal peptide" evidence="9">
    <location>
        <begin position="1"/>
        <end position="17"/>
    </location>
</feature>
<keyword evidence="6" id="KW-0325">Glycoprotein</keyword>
<dbReference type="SUPFAM" id="SSF55545">
    <property type="entry name" value="beta-N-acetylhexosaminidase-like domain"/>
    <property type="match status" value="1"/>
</dbReference>
<dbReference type="PANTHER" id="PTHR22600">
    <property type="entry name" value="BETA-HEXOSAMINIDASE"/>
    <property type="match status" value="1"/>
</dbReference>
<protein>
    <recommendedName>
        <fullName evidence="3">beta-N-acetylhexosaminidase</fullName>
        <ecNumber evidence="3">3.2.1.52</ecNumber>
    </recommendedName>
</protein>
<evidence type="ECO:0000256" key="7">
    <source>
        <dbReference type="ARBA" id="ARBA00023295"/>
    </source>
</evidence>
<dbReference type="InterPro" id="IPR017853">
    <property type="entry name" value="GH"/>
</dbReference>
<evidence type="ECO:0000256" key="4">
    <source>
        <dbReference type="ARBA" id="ARBA00022729"/>
    </source>
</evidence>
<evidence type="ECO:0000256" key="8">
    <source>
        <dbReference type="PIRSR" id="PIRSR625705-1"/>
    </source>
</evidence>
<dbReference type="PRINTS" id="PR00738">
    <property type="entry name" value="GLHYDRLASE20"/>
</dbReference>
<dbReference type="GO" id="GO:0016020">
    <property type="term" value="C:membrane"/>
    <property type="evidence" value="ECO:0007669"/>
    <property type="project" value="TreeGrafter"/>
</dbReference>
<sequence>MNPVRAFLLLLPTLIAGDVWPTPKSLSSSSSSSCLNAEISAPVDASDRLNKIMARYNFTSSGCTDGFDSVNLIISDPSSYALNQDTDYAYNISADISGTASVTITSKTIYGAAYGLETLNQLTDEDFHSVPSSIDVVDSPSYNHRGFMIDTGRRFIPLSTIFKNIDAMAMNKLNVLHLHFADWCRYAIESDSFPSLTSSLVGDQAGHYTKQDVRDMIEYANDRGIRVIPEVDLPGHSTWGFPLKTSGDLKYCTATNPPSLLDDADGKTEATLKTIISEVIELFGEEELFHIGADEIATLDGEGCTIENIAGIETKIFQHIVDSERTPVCWEEGYYKSGGAEGFEGEAVINAWNAGPRPNDIIADGFDAIESMSDNFYLNNKPSWSAVWYDISSTPSSAESSKSPTFRGGEVSMWTDNYCYALQCGAFGPDQNVPVGAALYPPSMDDQFTSSFMGMVWPKAAIAAGAFWNYYELTDDDLKTKIEGVANRLKEAAIDACPNDCDCDELTRCGDSYIN</sequence>
<comment type="similarity">
    <text evidence="2">Belongs to the glycosyl hydrolase 20 family.</text>
</comment>
<comment type="caution">
    <text evidence="12">The sequence shown here is derived from an EMBL/GenBank/DDBJ whole genome shotgun (WGS) entry which is preliminary data.</text>
</comment>
<proteinExistence type="inferred from homology"/>
<dbReference type="GO" id="GO:0030203">
    <property type="term" value="P:glycosaminoglycan metabolic process"/>
    <property type="evidence" value="ECO:0007669"/>
    <property type="project" value="TreeGrafter"/>
</dbReference>
<evidence type="ECO:0000313" key="13">
    <source>
        <dbReference type="Proteomes" id="UP001165085"/>
    </source>
</evidence>
<evidence type="ECO:0000256" key="9">
    <source>
        <dbReference type="SAM" id="SignalP"/>
    </source>
</evidence>
<evidence type="ECO:0000256" key="2">
    <source>
        <dbReference type="ARBA" id="ARBA00006285"/>
    </source>
</evidence>
<keyword evidence="13" id="KW-1185">Reference proteome</keyword>
<dbReference type="InterPro" id="IPR029019">
    <property type="entry name" value="HEX_eukaryotic_N"/>
</dbReference>
<keyword evidence="4 9" id="KW-0732">Signal</keyword>
<reference evidence="13" key="1">
    <citation type="journal article" date="2023" name="Commun. Biol.">
        <title>Genome analysis of Parmales, the sister group of diatoms, reveals the evolutionary specialization of diatoms from phago-mixotrophs to photoautotrophs.</title>
        <authorList>
            <person name="Ban H."/>
            <person name="Sato S."/>
            <person name="Yoshikawa S."/>
            <person name="Yamada K."/>
            <person name="Nakamura Y."/>
            <person name="Ichinomiya M."/>
            <person name="Sato N."/>
            <person name="Blanc-Mathieu R."/>
            <person name="Endo H."/>
            <person name="Kuwata A."/>
            <person name="Ogata H."/>
        </authorList>
    </citation>
    <scope>NUCLEOTIDE SEQUENCE [LARGE SCALE GENOMIC DNA]</scope>
    <source>
        <strain evidence="13">NIES 3701</strain>
    </source>
</reference>
<keyword evidence="7" id="KW-0326">Glycosidase</keyword>
<evidence type="ECO:0000259" key="11">
    <source>
        <dbReference type="Pfam" id="PF14845"/>
    </source>
</evidence>
<dbReference type="Proteomes" id="UP001165085">
    <property type="component" value="Unassembled WGS sequence"/>
</dbReference>
<comment type="catalytic activity">
    <reaction evidence="1">
        <text>Hydrolysis of terminal non-reducing N-acetyl-D-hexosamine residues in N-acetyl-beta-D-hexosaminides.</text>
        <dbReference type="EC" id="3.2.1.52"/>
    </reaction>
</comment>
<feature type="domain" description="Beta-hexosaminidase eukaryotic type N-terminal" evidence="11">
    <location>
        <begin position="67"/>
        <end position="122"/>
    </location>
</feature>
<dbReference type="EC" id="3.2.1.52" evidence="3"/>
<feature type="active site" description="Proton donor" evidence="8">
    <location>
        <position position="295"/>
    </location>
</feature>
<dbReference type="Pfam" id="PF00728">
    <property type="entry name" value="Glyco_hydro_20"/>
    <property type="match status" value="1"/>
</dbReference>
<evidence type="ECO:0000256" key="5">
    <source>
        <dbReference type="ARBA" id="ARBA00022801"/>
    </source>
</evidence>
<feature type="domain" description="Glycoside hydrolase family 20 catalytic" evidence="10">
    <location>
        <begin position="142"/>
        <end position="415"/>
    </location>
</feature>
<gene>
    <name evidence="12" type="ORF">TrST_g4071</name>
</gene>
<keyword evidence="5" id="KW-0378">Hydrolase</keyword>
<dbReference type="SUPFAM" id="SSF51445">
    <property type="entry name" value="(Trans)glycosidases"/>
    <property type="match status" value="1"/>
</dbReference>
<dbReference type="GO" id="GO:0004563">
    <property type="term" value="F:beta-N-acetylhexosaminidase activity"/>
    <property type="evidence" value="ECO:0007669"/>
    <property type="project" value="UniProtKB-EC"/>
</dbReference>
<dbReference type="InterPro" id="IPR025705">
    <property type="entry name" value="Beta_hexosaminidase_sua/sub"/>
</dbReference>
<dbReference type="Gene3D" id="3.20.20.80">
    <property type="entry name" value="Glycosidases"/>
    <property type="match status" value="1"/>
</dbReference>
<evidence type="ECO:0000256" key="1">
    <source>
        <dbReference type="ARBA" id="ARBA00001231"/>
    </source>
</evidence>
<accession>A0A9W7EXL3</accession>
<dbReference type="PANTHER" id="PTHR22600:SF26">
    <property type="entry name" value="BETA-N-ACETYLHEXOSAMINIDASE"/>
    <property type="match status" value="1"/>
</dbReference>
<dbReference type="Pfam" id="PF14845">
    <property type="entry name" value="Glycohydro_20b2"/>
    <property type="match status" value="1"/>
</dbReference>
<dbReference type="AlphaFoldDB" id="A0A9W7EXL3"/>
<organism evidence="12 13">
    <name type="scientific">Triparma strigata</name>
    <dbReference type="NCBI Taxonomy" id="1606541"/>
    <lineage>
        <taxon>Eukaryota</taxon>
        <taxon>Sar</taxon>
        <taxon>Stramenopiles</taxon>
        <taxon>Ochrophyta</taxon>
        <taxon>Bolidophyceae</taxon>
        <taxon>Parmales</taxon>
        <taxon>Triparmaceae</taxon>
        <taxon>Triparma</taxon>
    </lineage>
</organism>
<name>A0A9W7EXL3_9STRA</name>
<evidence type="ECO:0000256" key="3">
    <source>
        <dbReference type="ARBA" id="ARBA00012663"/>
    </source>
</evidence>
<evidence type="ECO:0000313" key="12">
    <source>
        <dbReference type="EMBL" id="GMH94085.1"/>
    </source>
</evidence>
<dbReference type="GO" id="GO:0005975">
    <property type="term" value="P:carbohydrate metabolic process"/>
    <property type="evidence" value="ECO:0007669"/>
    <property type="project" value="InterPro"/>
</dbReference>
<dbReference type="Gene3D" id="3.30.379.10">
    <property type="entry name" value="Chitobiase/beta-hexosaminidase domain 2-like"/>
    <property type="match status" value="1"/>
</dbReference>